<dbReference type="Proteomes" id="UP001652445">
    <property type="component" value="Unassembled WGS sequence"/>
</dbReference>
<accession>A0ABT2UUJ8</accession>
<protein>
    <recommendedName>
        <fullName evidence="3">FHA domain-containing protein</fullName>
    </recommendedName>
</protein>
<gene>
    <name evidence="1" type="ORF">OB236_36795</name>
</gene>
<dbReference type="RefSeq" id="WP_262688431.1">
    <property type="nucleotide sequence ID" value="NZ_JAOQIO010000124.1"/>
</dbReference>
<dbReference type="EMBL" id="JAOQIO010000124">
    <property type="protein sequence ID" value="MCU6797696.1"/>
    <property type="molecule type" value="Genomic_DNA"/>
</dbReference>
<evidence type="ECO:0000313" key="2">
    <source>
        <dbReference type="Proteomes" id="UP001652445"/>
    </source>
</evidence>
<reference evidence="1 2" key="1">
    <citation type="submission" date="2022-09" db="EMBL/GenBank/DDBJ databases">
        <authorList>
            <person name="Han X.L."/>
            <person name="Wang Q."/>
            <person name="Lu T."/>
        </authorList>
    </citation>
    <scope>NUCLEOTIDE SEQUENCE [LARGE SCALE GENOMIC DNA]</scope>
    <source>
        <strain evidence="1 2">WQ 127069</strain>
    </source>
</reference>
<comment type="caution">
    <text evidence="1">The sequence shown here is derived from an EMBL/GenBank/DDBJ whole genome shotgun (WGS) entry which is preliminary data.</text>
</comment>
<name>A0ABT2UUJ8_9BACL</name>
<evidence type="ECO:0000313" key="1">
    <source>
        <dbReference type="EMBL" id="MCU6797696.1"/>
    </source>
</evidence>
<organism evidence="1 2">
    <name type="scientific">Paenibacillus baimaensis</name>
    <dbReference type="NCBI Taxonomy" id="2982185"/>
    <lineage>
        <taxon>Bacteria</taxon>
        <taxon>Bacillati</taxon>
        <taxon>Bacillota</taxon>
        <taxon>Bacilli</taxon>
        <taxon>Bacillales</taxon>
        <taxon>Paenibacillaceae</taxon>
        <taxon>Paenibacillus</taxon>
    </lineage>
</organism>
<evidence type="ECO:0008006" key="3">
    <source>
        <dbReference type="Google" id="ProtNLM"/>
    </source>
</evidence>
<proteinExistence type="predicted"/>
<keyword evidence="2" id="KW-1185">Reference proteome</keyword>
<sequence>MTLFYYIATDKELPTGSFGKKKTIMKLKDALKLYPPNENSPTSIFDLSHLYEQNTEVYETEEDAAGLYVSGPLTHQDTSKHFRNPFVYQVDHDGGSFQISDRIKEISPQAFLLGKKCLTELFTYLDHHLVSGEHAELYACWAHGMERFEEPRNRKLDLVLNLNTFELGEEFEWQDGQYIVVNK</sequence>